<dbReference type="EMBL" id="LAZR01001783">
    <property type="protein sequence ID" value="KKN39096.1"/>
    <property type="molecule type" value="Genomic_DNA"/>
</dbReference>
<proteinExistence type="predicted"/>
<sequence length="136" mass="15193">MTLVWEGDKIKLDVAWAQRFAINKTMAEAVVHAKNNHNWQNRTGILEGSIAISTMAIRDGRGFRGEWGSKDVAYALIHELGGRIVPKKAKVLRFKVDGQWRSAKEVTIPARPYLRPAADAVYPQLASNINLGLRLT</sequence>
<name>A0A0F9SQ49_9ZZZZ</name>
<accession>A0A0F9SQ49</accession>
<evidence type="ECO:0000313" key="1">
    <source>
        <dbReference type="EMBL" id="KKN39096.1"/>
    </source>
</evidence>
<gene>
    <name evidence="1" type="ORF">LCGC14_0746920</name>
</gene>
<reference evidence="1" key="1">
    <citation type="journal article" date="2015" name="Nature">
        <title>Complex archaea that bridge the gap between prokaryotes and eukaryotes.</title>
        <authorList>
            <person name="Spang A."/>
            <person name="Saw J.H."/>
            <person name="Jorgensen S.L."/>
            <person name="Zaremba-Niedzwiedzka K."/>
            <person name="Martijn J."/>
            <person name="Lind A.E."/>
            <person name="van Eijk R."/>
            <person name="Schleper C."/>
            <person name="Guy L."/>
            <person name="Ettema T.J."/>
        </authorList>
    </citation>
    <scope>NUCLEOTIDE SEQUENCE</scope>
</reference>
<protein>
    <submittedName>
        <fullName evidence="1">Uncharacterized protein</fullName>
    </submittedName>
</protein>
<organism evidence="1">
    <name type="scientific">marine sediment metagenome</name>
    <dbReference type="NCBI Taxonomy" id="412755"/>
    <lineage>
        <taxon>unclassified sequences</taxon>
        <taxon>metagenomes</taxon>
        <taxon>ecological metagenomes</taxon>
    </lineage>
</organism>
<comment type="caution">
    <text evidence="1">The sequence shown here is derived from an EMBL/GenBank/DDBJ whole genome shotgun (WGS) entry which is preliminary data.</text>
</comment>
<dbReference type="AlphaFoldDB" id="A0A0F9SQ49"/>